<keyword evidence="2" id="KW-1133">Transmembrane helix</keyword>
<proteinExistence type="predicted"/>
<dbReference type="PANTHER" id="PTHR46401:SF2">
    <property type="entry name" value="GLYCOSYLTRANSFERASE WBBK-RELATED"/>
    <property type="match status" value="1"/>
</dbReference>
<evidence type="ECO:0000259" key="4">
    <source>
        <dbReference type="Pfam" id="PF13439"/>
    </source>
</evidence>
<feature type="domain" description="Glycosyl transferase family 1" evidence="3">
    <location>
        <begin position="200"/>
        <end position="368"/>
    </location>
</feature>
<feature type="transmembrane region" description="Helical" evidence="2">
    <location>
        <begin position="94"/>
        <end position="111"/>
    </location>
</feature>
<evidence type="ECO:0000313" key="5">
    <source>
        <dbReference type="EMBL" id="PXV63079.1"/>
    </source>
</evidence>
<sequence length="391" mass="44699">MKILYLHQYFNTNENSGGTRSYEFSNELTKAGHEVVVITGKKIDQSSINNEKLKILSTNTEYSNKMGFLRRVLAFFHYIFFSIILSLKVKDIDVVFATSTPITIGVPGYIISKLKKAKFIFEVRDVWPDVPIELGFINNKALIYLLKKYELFIYKHADYIIALSKGMKRNILSKGDFKNKLSVITNLANLEMYNNIEINKEKIKENYGLKNKFVCIHPGTMGFVNGLDFILDTANLTKENKKIHYLLIGSGKEKDKLKTRVKKENLNNVTIANPLPKKDIIKVIKASDLGLMVVRNEFKILEENSANKFFDFLAAGLPILINYEGWQKETLENNEAGFSTLTPKEMAGKIVILKDNRNLRENMAKKSKSIAEKYSKQTACNKLLNIIENKI</sequence>
<organism evidence="5 6">
    <name type="scientific">Halanaerobium congolense</name>
    <dbReference type="NCBI Taxonomy" id="54121"/>
    <lineage>
        <taxon>Bacteria</taxon>
        <taxon>Bacillati</taxon>
        <taxon>Bacillota</taxon>
        <taxon>Clostridia</taxon>
        <taxon>Halanaerobiales</taxon>
        <taxon>Halanaerobiaceae</taxon>
        <taxon>Halanaerobium</taxon>
    </lineage>
</organism>
<feature type="domain" description="Glycosyltransferase subfamily 4-like N-terminal" evidence="4">
    <location>
        <begin position="19"/>
        <end position="190"/>
    </location>
</feature>
<accession>A0A318E0Y0</accession>
<protein>
    <submittedName>
        <fullName evidence="5">Glycosyltransferase involved in cell wall biosynthesis</fullName>
    </submittedName>
</protein>
<reference evidence="5 6" key="1">
    <citation type="submission" date="2018-04" db="EMBL/GenBank/DDBJ databases">
        <title>Subsurface microbial communities from deep shales in Ohio and West Virginia, USA.</title>
        <authorList>
            <person name="Wrighton K."/>
        </authorList>
    </citation>
    <scope>NUCLEOTIDE SEQUENCE [LARGE SCALE GENOMIC DNA]</scope>
    <source>
        <strain evidence="5 6">MSL28</strain>
    </source>
</reference>
<evidence type="ECO:0000313" key="6">
    <source>
        <dbReference type="Proteomes" id="UP000247389"/>
    </source>
</evidence>
<dbReference type="CDD" id="cd03794">
    <property type="entry name" value="GT4_WbuB-like"/>
    <property type="match status" value="1"/>
</dbReference>
<dbReference type="Gene3D" id="3.40.50.2000">
    <property type="entry name" value="Glycogen Phosphorylase B"/>
    <property type="match status" value="2"/>
</dbReference>
<name>A0A318E0Y0_9FIRM</name>
<dbReference type="AlphaFoldDB" id="A0A318E0Y0"/>
<dbReference type="Pfam" id="PF13439">
    <property type="entry name" value="Glyco_transf_4"/>
    <property type="match status" value="1"/>
</dbReference>
<dbReference type="RefSeq" id="WP_110301090.1">
    <property type="nucleotide sequence ID" value="NZ_QICM01000026.1"/>
</dbReference>
<evidence type="ECO:0000256" key="2">
    <source>
        <dbReference type="SAM" id="Phobius"/>
    </source>
</evidence>
<dbReference type="GO" id="GO:0016757">
    <property type="term" value="F:glycosyltransferase activity"/>
    <property type="evidence" value="ECO:0007669"/>
    <property type="project" value="InterPro"/>
</dbReference>
<feature type="transmembrane region" description="Helical" evidence="2">
    <location>
        <begin position="68"/>
        <end position="88"/>
    </location>
</feature>
<dbReference type="InterPro" id="IPR001296">
    <property type="entry name" value="Glyco_trans_1"/>
</dbReference>
<dbReference type="PANTHER" id="PTHR46401">
    <property type="entry name" value="GLYCOSYLTRANSFERASE WBBK-RELATED"/>
    <property type="match status" value="1"/>
</dbReference>
<evidence type="ECO:0000256" key="1">
    <source>
        <dbReference type="ARBA" id="ARBA00022679"/>
    </source>
</evidence>
<keyword evidence="2" id="KW-0472">Membrane</keyword>
<dbReference type="InterPro" id="IPR028098">
    <property type="entry name" value="Glyco_trans_4-like_N"/>
</dbReference>
<dbReference type="EMBL" id="QICM01000026">
    <property type="protein sequence ID" value="PXV63079.1"/>
    <property type="molecule type" value="Genomic_DNA"/>
</dbReference>
<gene>
    <name evidence="5" type="ORF">C8C78_12616</name>
</gene>
<evidence type="ECO:0000259" key="3">
    <source>
        <dbReference type="Pfam" id="PF00534"/>
    </source>
</evidence>
<dbReference type="Pfam" id="PF00534">
    <property type="entry name" value="Glycos_transf_1"/>
    <property type="match status" value="1"/>
</dbReference>
<comment type="caution">
    <text evidence="5">The sequence shown here is derived from an EMBL/GenBank/DDBJ whole genome shotgun (WGS) entry which is preliminary data.</text>
</comment>
<keyword evidence="2" id="KW-0812">Transmembrane</keyword>
<dbReference type="GO" id="GO:0009103">
    <property type="term" value="P:lipopolysaccharide biosynthetic process"/>
    <property type="evidence" value="ECO:0007669"/>
    <property type="project" value="TreeGrafter"/>
</dbReference>
<keyword evidence="1 5" id="KW-0808">Transferase</keyword>
<dbReference type="SUPFAM" id="SSF53756">
    <property type="entry name" value="UDP-Glycosyltransferase/glycogen phosphorylase"/>
    <property type="match status" value="1"/>
</dbReference>
<dbReference type="Proteomes" id="UP000247389">
    <property type="component" value="Unassembled WGS sequence"/>
</dbReference>